<dbReference type="InterPro" id="IPR006311">
    <property type="entry name" value="TAT_signal"/>
</dbReference>
<evidence type="ECO:0008006" key="4">
    <source>
        <dbReference type="Google" id="ProtNLM"/>
    </source>
</evidence>
<name>A0A2S0PD64_9NEIS</name>
<sequence length="183" mass="18604">MPSRRTVLKVGAAGGVLLALAGLGADLLATDDGPLPSGPALANVPADAAIALAAIVPVMLGGVPAGLTAADFSRIVLAGIDTALAGLTPAQRNEVTQLFSLLRLRPARRWLLGLRAPWHAAAAADIAATLDRLRHSRLQVLRAVYQGLHQLIGAAWYGNPAAWPAIGYGGPPAAVLAALGRTA</sequence>
<evidence type="ECO:0000313" key="3">
    <source>
        <dbReference type="Proteomes" id="UP000244173"/>
    </source>
</evidence>
<dbReference type="Proteomes" id="UP000244173">
    <property type="component" value="Chromosome"/>
</dbReference>
<keyword evidence="3" id="KW-1185">Reference proteome</keyword>
<reference evidence="2 3" key="1">
    <citation type="submission" date="2018-04" db="EMBL/GenBank/DDBJ databases">
        <title>Denitrifier Microvirgula.</title>
        <authorList>
            <person name="Anderson E."/>
            <person name="Jang J."/>
            <person name="Ishii S."/>
        </authorList>
    </citation>
    <scope>NUCLEOTIDE SEQUENCE [LARGE SCALE GENOMIC DNA]</scope>
    <source>
        <strain evidence="2 3">BE2.4</strain>
    </source>
</reference>
<evidence type="ECO:0000313" key="2">
    <source>
        <dbReference type="EMBL" id="AVY95207.1"/>
    </source>
</evidence>
<feature type="transmembrane region" description="Helical" evidence="1">
    <location>
        <begin position="48"/>
        <end position="67"/>
    </location>
</feature>
<dbReference type="AlphaFoldDB" id="A0A2S0PD64"/>
<dbReference type="EMBL" id="CP028519">
    <property type="protein sequence ID" value="AVY95207.1"/>
    <property type="molecule type" value="Genomic_DNA"/>
</dbReference>
<dbReference type="OrthoDB" id="329761at2"/>
<organism evidence="2 3">
    <name type="scientific">Microvirgula aerodenitrificans</name>
    <dbReference type="NCBI Taxonomy" id="57480"/>
    <lineage>
        <taxon>Bacteria</taxon>
        <taxon>Pseudomonadati</taxon>
        <taxon>Pseudomonadota</taxon>
        <taxon>Betaproteobacteria</taxon>
        <taxon>Neisseriales</taxon>
        <taxon>Aquaspirillaceae</taxon>
        <taxon>Microvirgula</taxon>
    </lineage>
</organism>
<proteinExistence type="predicted"/>
<evidence type="ECO:0000256" key="1">
    <source>
        <dbReference type="SAM" id="Phobius"/>
    </source>
</evidence>
<dbReference type="KEGG" id="maer:DAI18_15020"/>
<protein>
    <recommendedName>
        <fullName evidence="4">Twin-arginine translocation pathway signal protein</fullName>
    </recommendedName>
</protein>
<dbReference type="STRING" id="1122240.GCA_000620105_02028"/>
<accession>A0A2S0PD64</accession>
<keyword evidence="1" id="KW-0472">Membrane</keyword>
<dbReference type="PROSITE" id="PS51318">
    <property type="entry name" value="TAT"/>
    <property type="match status" value="1"/>
</dbReference>
<gene>
    <name evidence="2" type="ORF">DAI18_15020</name>
</gene>
<dbReference type="RefSeq" id="WP_107889818.1">
    <property type="nucleotide sequence ID" value="NZ_CP028519.1"/>
</dbReference>
<keyword evidence="1" id="KW-0812">Transmembrane</keyword>
<keyword evidence="1" id="KW-1133">Transmembrane helix</keyword>